<accession>A0A9W6BKT0</accession>
<keyword evidence="2" id="KW-0175">Coiled coil</keyword>
<sequence>MDIDLASDQLGSLVEEASKRLNALLEHKNVKAAKVQLVTDPGKILTGQLREAYAQYMDAVREHQQLLHLLTQRMLLEQRERVEPAPKRQRMVLPDYDCDFGASEGKGNKSLIGQRQRLVHLHDVFSDVQLKWRAVVDAPAANRAERAEAMEEAVRKTQEVFEQQAKELVIAHHHGWDVVGQMRGTPYAATEEEQKALKKAIKAAAESRKVAKPPGKAQPAQVAAAAGPSAPKAPKGPCYKCNAMGHWAKECPNPPK</sequence>
<comment type="caution">
    <text evidence="5">The sequence shown here is derived from an EMBL/GenBank/DDBJ whole genome shotgun (WGS) entry which is preliminary data.</text>
</comment>
<dbReference type="Proteomes" id="UP001165080">
    <property type="component" value="Unassembled WGS sequence"/>
</dbReference>
<dbReference type="PROSITE" id="PS50158">
    <property type="entry name" value="ZF_CCHC"/>
    <property type="match status" value="1"/>
</dbReference>
<reference evidence="5 6" key="1">
    <citation type="journal article" date="2023" name="Commun. Biol.">
        <title>Reorganization of the ancestral sex-determining regions during the evolution of trioecy in Pleodorina starrii.</title>
        <authorList>
            <person name="Takahashi K."/>
            <person name="Suzuki S."/>
            <person name="Kawai-Toyooka H."/>
            <person name="Yamamoto K."/>
            <person name="Hamaji T."/>
            <person name="Ootsuki R."/>
            <person name="Yamaguchi H."/>
            <person name="Kawachi M."/>
            <person name="Higashiyama T."/>
            <person name="Nozaki H."/>
        </authorList>
    </citation>
    <scope>NUCLEOTIDE SEQUENCE [LARGE SCALE GENOMIC DNA]</scope>
    <source>
        <strain evidence="5 6">NIES-4479</strain>
    </source>
</reference>
<dbReference type="InterPro" id="IPR036875">
    <property type="entry name" value="Znf_CCHC_sf"/>
</dbReference>
<feature type="domain" description="CCHC-type" evidence="4">
    <location>
        <begin position="238"/>
        <end position="253"/>
    </location>
</feature>
<dbReference type="Pfam" id="PF00098">
    <property type="entry name" value="zf-CCHC"/>
    <property type="match status" value="1"/>
</dbReference>
<gene>
    <name evidence="5" type="primary">PLESTB004436</name>
    <name evidence="5" type="ORF">PLESTB_000764600</name>
</gene>
<dbReference type="Gene3D" id="4.10.60.10">
    <property type="entry name" value="Zinc finger, CCHC-type"/>
    <property type="match status" value="1"/>
</dbReference>
<dbReference type="InterPro" id="IPR001878">
    <property type="entry name" value="Znf_CCHC"/>
</dbReference>
<keyword evidence="1" id="KW-0862">Zinc</keyword>
<proteinExistence type="predicted"/>
<protein>
    <recommendedName>
        <fullName evidence="4">CCHC-type domain-containing protein</fullName>
    </recommendedName>
</protein>
<name>A0A9W6BKT0_9CHLO</name>
<dbReference type="GO" id="GO:0008270">
    <property type="term" value="F:zinc ion binding"/>
    <property type="evidence" value="ECO:0007669"/>
    <property type="project" value="UniProtKB-KW"/>
</dbReference>
<dbReference type="EMBL" id="BRXU01000008">
    <property type="protein sequence ID" value="GLC53575.1"/>
    <property type="molecule type" value="Genomic_DNA"/>
</dbReference>
<keyword evidence="1" id="KW-0863">Zinc-finger</keyword>
<keyword evidence="1" id="KW-0479">Metal-binding</keyword>
<dbReference type="AlphaFoldDB" id="A0A9W6BKT0"/>
<keyword evidence="6" id="KW-1185">Reference proteome</keyword>
<evidence type="ECO:0000256" key="3">
    <source>
        <dbReference type="SAM" id="MobiDB-lite"/>
    </source>
</evidence>
<evidence type="ECO:0000259" key="4">
    <source>
        <dbReference type="PROSITE" id="PS50158"/>
    </source>
</evidence>
<dbReference type="GO" id="GO:0003676">
    <property type="term" value="F:nucleic acid binding"/>
    <property type="evidence" value="ECO:0007669"/>
    <property type="project" value="InterPro"/>
</dbReference>
<dbReference type="SUPFAM" id="SSF57756">
    <property type="entry name" value="Retrovirus zinc finger-like domains"/>
    <property type="match status" value="1"/>
</dbReference>
<evidence type="ECO:0000256" key="2">
    <source>
        <dbReference type="SAM" id="Coils"/>
    </source>
</evidence>
<evidence type="ECO:0000256" key="1">
    <source>
        <dbReference type="PROSITE-ProRule" id="PRU00047"/>
    </source>
</evidence>
<organism evidence="5 6">
    <name type="scientific">Pleodorina starrii</name>
    <dbReference type="NCBI Taxonomy" id="330485"/>
    <lineage>
        <taxon>Eukaryota</taxon>
        <taxon>Viridiplantae</taxon>
        <taxon>Chlorophyta</taxon>
        <taxon>core chlorophytes</taxon>
        <taxon>Chlorophyceae</taxon>
        <taxon>CS clade</taxon>
        <taxon>Chlamydomonadales</taxon>
        <taxon>Volvocaceae</taxon>
        <taxon>Pleodorina</taxon>
    </lineage>
</organism>
<feature type="compositionally biased region" description="Low complexity" evidence="3">
    <location>
        <begin position="212"/>
        <end position="237"/>
    </location>
</feature>
<feature type="region of interest" description="Disordered" evidence="3">
    <location>
        <begin position="207"/>
        <end position="237"/>
    </location>
</feature>
<evidence type="ECO:0000313" key="5">
    <source>
        <dbReference type="EMBL" id="GLC53575.1"/>
    </source>
</evidence>
<evidence type="ECO:0000313" key="6">
    <source>
        <dbReference type="Proteomes" id="UP001165080"/>
    </source>
</evidence>
<dbReference type="SMART" id="SM00343">
    <property type="entry name" value="ZnF_C2HC"/>
    <property type="match status" value="1"/>
</dbReference>
<feature type="coiled-coil region" evidence="2">
    <location>
        <begin position="147"/>
        <end position="207"/>
    </location>
</feature>